<dbReference type="InterPro" id="IPR013892">
    <property type="entry name" value="Cyt_c_biogenesis_Cmc1-like"/>
</dbReference>
<dbReference type="STRING" id="436907.A7TSL0"/>
<dbReference type="Proteomes" id="UP000000267">
    <property type="component" value="Unassembled WGS sequence"/>
</dbReference>
<keyword evidence="3" id="KW-0472">Membrane</keyword>
<dbReference type="PROSITE" id="PS51808">
    <property type="entry name" value="CHCH"/>
    <property type="match status" value="1"/>
</dbReference>
<dbReference type="OMA" id="WILTPKE"/>
<protein>
    <recommendedName>
        <fullName evidence="3">COX assembly mitochondrial protein</fullName>
    </recommendedName>
</protein>
<dbReference type="GO" id="GO:0033617">
    <property type="term" value="P:mitochondrial respiratory chain complex IV assembly"/>
    <property type="evidence" value="ECO:0007669"/>
    <property type="project" value="EnsemblFungi"/>
</dbReference>
<gene>
    <name evidence="4" type="ORF">Kpol_297p6</name>
</gene>
<dbReference type="HOGENOM" id="CLU_147575_0_0_1"/>
<name>A7TSL0_VANPO</name>
<keyword evidence="3" id="KW-0496">Mitochondrion</keyword>
<evidence type="ECO:0000313" key="4">
    <source>
        <dbReference type="EMBL" id="EDO14745.1"/>
    </source>
</evidence>
<dbReference type="GO" id="GO:0005743">
    <property type="term" value="C:mitochondrial inner membrane"/>
    <property type="evidence" value="ECO:0007669"/>
    <property type="project" value="UniProtKB-SubCell"/>
</dbReference>
<dbReference type="RefSeq" id="XP_001642603.1">
    <property type="nucleotide sequence ID" value="XM_001642553.1"/>
</dbReference>
<dbReference type="EMBL" id="DS480515">
    <property type="protein sequence ID" value="EDO14745.1"/>
    <property type="molecule type" value="Genomic_DNA"/>
</dbReference>
<keyword evidence="5" id="KW-1185">Reference proteome</keyword>
<keyword evidence="3" id="KW-0999">Mitochondrion inner membrane</keyword>
<keyword evidence="3" id="KW-0143">Chaperone</keyword>
<keyword evidence="2" id="KW-1015">Disulfide bond</keyword>
<dbReference type="AlphaFoldDB" id="A7TSL0"/>
<evidence type="ECO:0000256" key="2">
    <source>
        <dbReference type="ARBA" id="ARBA00023157"/>
    </source>
</evidence>
<comment type="similarity">
    <text evidence="1 3">Belongs to the CMC family.</text>
</comment>
<evidence type="ECO:0000256" key="1">
    <source>
        <dbReference type="ARBA" id="ARBA00007347"/>
    </source>
</evidence>
<dbReference type="GeneID" id="5542772"/>
<dbReference type="KEGG" id="vpo:Kpol_297p6"/>
<dbReference type="InParanoid" id="A7TSL0"/>
<dbReference type="FunCoup" id="A7TSL0">
    <property type="interactions" value="49"/>
</dbReference>
<organism evidence="5">
    <name type="scientific">Vanderwaltozyma polyspora (strain ATCC 22028 / DSM 70294 / BCRC 21397 / CBS 2163 / NBRC 10782 / NRRL Y-8283 / UCD 57-17)</name>
    <name type="common">Kluyveromyces polysporus</name>
    <dbReference type="NCBI Taxonomy" id="436907"/>
    <lineage>
        <taxon>Eukaryota</taxon>
        <taxon>Fungi</taxon>
        <taxon>Dikarya</taxon>
        <taxon>Ascomycota</taxon>
        <taxon>Saccharomycotina</taxon>
        <taxon>Saccharomycetes</taxon>
        <taxon>Saccharomycetales</taxon>
        <taxon>Saccharomycetaceae</taxon>
        <taxon>Vanderwaltozyma</taxon>
    </lineage>
</organism>
<reference evidence="4 5" key="1">
    <citation type="journal article" date="2007" name="Proc. Natl. Acad. Sci. U.S.A.">
        <title>Independent sorting-out of thousands of duplicated gene pairs in two yeast species descended from a whole-genome duplication.</title>
        <authorList>
            <person name="Scannell D.R."/>
            <person name="Frank A.C."/>
            <person name="Conant G.C."/>
            <person name="Byrne K.P."/>
            <person name="Woolfit M."/>
            <person name="Wolfe K.H."/>
        </authorList>
    </citation>
    <scope>NUCLEOTIDE SEQUENCE [LARGE SCALE GENOMIC DNA]</scope>
    <source>
        <strain evidence="5">ATCC 22028 / DSM 70294 / BCRC 21397 / CBS 2163 / NBRC 10782 / NRRL Y-8283 / UCD 57-17</strain>
    </source>
</reference>
<proteinExistence type="inferred from homology"/>
<comment type="function">
    <text evidence="3">Required for mitochondrial cytochrome c oxidase (COX) assembly and respiration.</text>
</comment>
<evidence type="ECO:0000256" key="3">
    <source>
        <dbReference type="RuleBase" id="RU364104"/>
    </source>
</evidence>
<evidence type="ECO:0000313" key="5">
    <source>
        <dbReference type="Proteomes" id="UP000000267"/>
    </source>
</evidence>
<dbReference type="eggNOG" id="KOG4624">
    <property type="taxonomic scope" value="Eukaryota"/>
</dbReference>
<comment type="subcellular location">
    <subcellularLocation>
        <location evidence="3">Mitochondrion inner membrane</location>
    </subcellularLocation>
</comment>
<dbReference type="GO" id="GO:0005507">
    <property type="term" value="F:copper ion binding"/>
    <property type="evidence" value="ECO:0007669"/>
    <property type="project" value="EnsemblFungi"/>
</dbReference>
<dbReference type="GO" id="GO:0005758">
    <property type="term" value="C:mitochondrial intermembrane space"/>
    <property type="evidence" value="ECO:0007669"/>
    <property type="project" value="EnsemblFungi"/>
</dbReference>
<dbReference type="OrthoDB" id="6224010at2759"/>
<dbReference type="Pfam" id="PF08583">
    <property type="entry name" value="Cmc1"/>
    <property type="match status" value="1"/>
</dbReference>
<sequence>MAEVHSEDKKEGKRLPLWVLAPKDEMDARKNLKKFAYEQCKEYVEAMAACAKANGMKVFPACNEQRDRMAECILFYQIDTKYLDMEKDKIIEKKIALMKEKKD</sequence>
<accession>A7TSL0</accession>
<dbReference type="PhylomeDB" id="A7TSL0"/>